<feature type="transmembrane region" description="Helical" evidence="1">
    <location>
        <begin position="48"/>
        <end position="72"/>
    </location>
</feature>
<reference evidence="2" key="2">
    <citation type="submission" date="2020-05" db="UniProtKB">
        <authorList>
            <consortium name="EnsemblMetazoa"/>
        </authorList>
    </citation>
    <scope>IDENTIFICATION</scope>
    <source>
        <strain evidence="2">IAEA</strain>
    </source>
</reference>
<sequence>MKLLPSVSLILTINNSLRWTETDLTNDLKCDMNCCYTPKSSERLHKGIIFKIFGLTLIYLELSVVVNLLLILRIFSKAYTIVPLAGRYLGAFSRLNSKKADYELMSNRYWDSKLKKRFEILLLIILMMVTMNTHLYSLKELMSVQINKSSGKNRNICLKFWPNVTFKDIGEKQLLDDFQHSLNTLAILYHIHFEHQNHCPYHCYHRSRRNI</sequence>
<keyword evidence="1" id="KW-1133">Transmembrane helix</keyword>
<dbReference type="AlphaFoldDB" id="A0A1A9X3X3"/>
<dbReference type="VEuPathDB" id="VectorBase:GBRI043335"/>
<evidence type="ECO:0000313" key="3">
    <source>
        <dbReference type="Proteomes" id="UP000091820"/>
    </source>
</evidence>
<evidence type="ECO:0000313" key="2">
    <source>
        <dbReference type="EnsemblMetazoa" id="GBRI043335-PA"/>
    </source>
</evidence>
<keyword evidence="3" id="KW-1185">Reference proteome</keyword>
<proteinExistence type="predicted"/>
<protein>
    <submittedName>
        <fullName evidence="2">Uncharacterized protein</fullName>
    </submittedName>
</protein>
<dbReference type="Proteomes" id="UP000091820">
    <property type="component" value="Unassembled WGS sequence"/>
</dbReference>
<reference evidence="3" key="1">
    <citation type="submission" date="2014-03" db="EMBL/GenBank/DDBJ databases">
        <authorList>
            <person name="Aksoy S."/>
            <person name="Warren W."/>
            <person name="Wilson R.K."/>
        </authorList>
    </citation>
    <scope>NUCLEOTIDE SEQUENCE [LARGE SCALE GENOMIC DNA]</scope>
    <source>
        <strain evidence="3">IAEA</strain>
    </source>
</reference>
<organism evidence="2 3">
    <name type="scientific">Glossina brevipalpis</name>
    <dbReference type="NCBI Taxonomy" id="37001"/>
    <lineage>
        <taxon>Eukaryota</taxon>
        <taxon>Metazoa</taxon>
        <taxon>Ecdysozoa</taxon>
        <taxon>Arthropoda</taxon>
        <taxon>Hexapoda</taxon>
        <taxon>Insecta</taxon>
        <taxon>Pterygota</taxon>
        <taxon>Neoptera</taxon>
        <taxon>Endopterygota</taxon>
        <taxon>Diptera</taxon>
        <taxon>Brachycera</taxon>
        <taxon>Muscomorpha</taxon>
        <taxon>Hippoboscoidea</taxon>
        <taxon>Glossinidae</taxon>
        <taxon>Glossina</taxon>
    </lineage>
</organism>
<feature type="transmembrane region" description="Helical" evidence="1">
    <location>
        <begin position="118"/>
        <end position="138"/>
    </location>
</feature>
<keyword evidence="1" id="KW-0812">Transmembrane</keyword>
<dbReference type="EnsemblMetazoa" id="GBRI043335-RA">
    <property type="protein sequence ID" value="GBRI043335-PA"/>
    <property type="gene ID" value="GBRI043335"/>
</dbReference>
<name>A0A1A9X3X3_9MUSC</name>
<keyword evidence="1" id="KW-0472">Membrane</keyword>
<evidence type="ECO:0000256" key="1">
    <source>
        <dbReference type="SAM" id="Phobius"/>
    </source>
</evidence>
<accession>A0A1A9X3X3</accession>